<evidence type="ECO:0000313" key="5">
    <source>
        <dbReference type="Proteomes" id="UP000737402"/>
    </source>
</evidence>
<protein>
    <submittedName>
        <fullName evidence="4">Tetratricopeptide (TPR) repeat protein</fullName>
    </submittedName>
</protein>
<sequence length="396" mass="44695">MFCHNCGLKVSSDAKFCSNCGANLREEDIHKNDNEIIEGRGMDRNRKKSGVILPLLIPVLAFSLLVGGLGWFYFHETKVNGKVIALKDSAEELALEGKYEQSKSKLSSAIDLRPRYYVLQNNLEVVMIAEELQAEMQDTNALIKDKKFEDAEKELSRLNEKIAKLNGPLFQPIKKELAEKDTMIKVGKINSELDQLKTVDELARKLAVLSAIPSEEGKAVKEQILNRIVQITTTNAETELEQKQFTKAISLTDKGLQYAINDKRLLSLKEKIEQTRTEFELAEQERIEKAMEAAAKEDLKNRNAALEVVGLKYVEDDAGGMTITGEVKNIVSKTVSSITVYYNILSKDKTVLDTGFTTVYPYKLPPGEKAKFEDYYYGVFEDVTVEIENMTWLVEE</sequence>
<dbReference type="Pfam" id="PF13240">
    <property type="entry name" value="Zn_Ribbon_1"/>
    <property type="match status" value="1"/>
</dbReference>
<evidence type="ECO:0000256" key="1">
    <source>
        <dbReference type="SAM" id="Coils"/>
    </source>
</evidence>
<evidence type="ECO:0000259" key="3">
    <source>
        <dbReference type="Pfam" id="PF13240"/>
    </source>
</evidence>
<organism evidence="4 5">
    <name type="scientific">Sutcliffiella tianshenii</name>
    <dbReference type="NCBI Taxonomy" id="1463404"/>
    <lineage>
        <taxon>Bacteria</taxon>
        <taxon>Bacillati</taxon>
        <taxon>Bacillota</taxon>
        <taxon>Bacilli</taxon>
        <taxon>Bacillales</taxon>
        <taxon>Bacillaceae</taxon>
        <taxon>Sutcliffiella</taxon>
    </lineage>
</organism>
<comment type="caution">
    <text evidence="4">The sequence shown here is derived from an EMBL/GenBank/DDBJ whole genome shotgun (WGS) entry which is preliminary data.</text>
</comment>
<evidence type="ECO:0000313" key="4">
    <source>
        <dbReference type="EMBL" id="MBM7619855.1"/>
    </source>
</evidence>
<feature type="coiled-coil region" evidence="1">
    <location>
        <begin position="129"/>
        <end position="161"/>
    </location>
</feature>
<proteinExistence type="predicted"/>
<name>A0ABS2NYT0_9BACI</name>
<dbReference type="Proteomes" id="UP000737402">
    <property type="component" value="Unassembled WGS sequence"/>
</dbReference>
<dbReference type="EMBL" id="JAFBED010000003">
    <property type="protein sequence ID" value="MBM7619855.1"/>
    <property type="molecule type" value="Genomic_DNA"/>
</dbReference>
<keyword evidence="5" id="KW-1185">Reference proteome</keyword>
<dbReference type="NCBIfam" id="NF038353">
    <property type="entry name" value="FxLYD_dom"/>
    <property type="match status" value="1"/>
</dbReference>
<keyword evidence="1" id="KW-0175">Coiled coil</keyword>
<feature type="domain" description="Zinc-ribbon" evidence="3">
    <location>
        <begin position="2"/>
        <end position="24"/>
    </location>
</feature>
<accession>A0ABS2NYT0</accession>
<keyword evidence="2" id="KW-0812">Transmembrane</keyword>
<gene>
    <name evidence="4" type="ORF">JOC95_001707</name>
</gene>
<evidence type="ECO:0000256" key="2">
    <source>
        <dbReference type="SAM" id="Phobius"/>
    </source>
</evidence>
<reference evidence="4 5" key="1">
    <citation type="submission" date="2021-01" db="EMBL/GenBank/DDBJ databases">
        <title>Genomic Encyclopedia of Type Strains, Phase IV (KMG-IV): sequencing the most valuable type-strain genomes for metagenomic binning, comparative biology and taxonomic classification.</title>
        <authorList>
            <person name="Goeker M."/>
        </authorList>
    </citation>
    <scope>NUCLEOTIDE SEQUENCE [LARGE SCALE GENOMIC DNA]</scope>
    <source>
        <strain evidence="4 5">DSM 25879</strain>
    </source>
</reference>
<dbReference type="InterPro" id="IPR047676">
    <property type="entry name" value="FxLYD_dom"/>
</dbReference>
<dbReference type="InterPro" id="IPR026870">
    <property type="entry name" value="Zinc_ribbon_dom"/>
</dbReference>
<dbReference type="RefSeq" id="WP_204415109.1">
    <property type="nucleotide sequence ID" value="NZ_JAFBED010000003.1"/>
</dbReference>
<keyword evidence="2" id="KW-1133">Transmembrane helix</keyword>
<keyword evidence="2" id="KW-0472">Membrane</keyword>
<feature type="transmembrane region" description="Helical" evidence="2">
    <location>
        <begin position="50"/>
        <end position="74"/>
    </location>
</feature>